<keyword evidence="1" id="KW-0472">Membrane</keyword>
<organism evidence="4">
    <name type="scientific">Thelazia callipaeda</name>
    <name type="common">Oriental eyeworm</name>
    <name type="synonym">Parasitic nematode</name>
    <dbReference type="NCBI Taxonomy" id="103827"/>
    <lineage>
        <taxon>Eukaryota</taxon>
        <taxon>Metazoa</taxon>
        <taxon>Ecdysozoa</taxon>
        <taxon>Nematoda</taxon>
        <taxon>Chromadorea</taxon>
        <taxon>Rhabditida</taxon>
        <taxon>Spirurina</taxon>
        <taxon>Spiruromorpha</taxon>
        <taxon>Thelazioidea</taxon>
        <taxon>Thelaziidae</taxon>
        <taxon>Thelazia</taxon>
    </lineage>
</organism>
<name>A0A0N5CT62_THECL</name>
<evidence type="ECO:0000313" key="3">
    <source>
        <dbReference type="Proteomes" id="UP000276776"/>
    </source>
</evidence>
<dbReference type="OMA" id="MEDMHAN"/>
<accession>A0A0N5CT62</accession>
<evidence type="ECO:0000313" key="4">
    <source>
        <dbReference type="WBParaSite" id="TCLT_0000342001-mRNA-1"/>
    </source>
</evidence>
<dbReference type="GO" id="GO:0036038">
    <property type="term" value="C:MKS complex"/>
    <property type="evidence" value="ECO:0007669"/>
    <property type="project" value="InterPro"/>
</dbReference>
<dbReference type="GO" id="GO:0060271">
    <property type="term" value="P:cilium assembly"/>
    <property type="evidence" value="ECO:0007669"/>
    <property type="project" value="InterPro"/>
</dbReference>
<dbReference type="AlphaFoldDB" id="A0A0N5CT62"/>
<protein>
    <submittedName>
        <fullName evidence="4">Ion_trans domain-containing protein</fullName>
    </submittedName>
</protein>
<dbReference type="InterPro" id="IPR019170">
    <property type="entry name" value="Meckelin"/>
</dbReference>
<dbReference type="OrthoDB" id="419138at2759"/>
<evidence type="ECO:0000313" key="2">
    <source>
        <dbReference type="EMBL" id="VDM99868.1"/>
    </source>
</evidence>
<dbReference type="Pfam" id="PF09773">
    <property type="entry name" value="Meckelin"/>
    <property type="match status" value="1"/>
</dbReference>
<reference evidence="4" key="1">
    <citation type="submission" date="2017-02" db="UniProtKB">
        <authorList>
            <consortium name="WormBaseParasite"/>
        </authorList>
    </citation>
    <scope>IDENTIFICATION</scope>
</reference>
<sequence>KKRNSHFSDVPSSAVSTKLTNLAIISSIYLAVSIFQWIFRVIIIERLFFDPFHSMIDLCSIANISILTLTHSLHGYYIHGRSVHGEADIDMARMNRNLHKEQENLCAKRGLERSNDLQTYIVNLPKAFLEQFASASQISENEQHRLDAMLSNNIDGATAKMETIAKIHQQLNNFFMELIERGNAQMTYVFRELSLLELILDMEFNDSAIVGNFAKDKSEMAYSKAFMYGNEWIYLSFELALFSSTFILSENYACSIFITYAVSTAIKKTLSLLFTNQLIRSSFVDHRFLM</sequence>
<dbReference type="STRING" id="103827.A0A0N5CT62"/>
<evidence type="ECO:0000256" key="1">
    <source>
        <dbReference type="SAM" id="Phobius"/>
    </source>
</evidence>
<proteinExistence type="predicted"/>
<gene>
    <name evidence="2" type="ORF">TCLT_LOCUS3413</name>
</gene>
<keyword evidence="1" id="KW-0812">Transmembrane</keyword>
<dbReference type="EMBL" id="UYYF01001435">
    <property type="protein sequence ID" value="VDM99868.1"/>
    <property type="molecule type" value="Genomic_DNA"/>
</dbReference>
<feature type="transmembrane region" description="Helical" evidence="1">
    <location>
        <begin position="21"/>
        <end position="39"/>
    </location>
</feature>
<keyword evidence="1" id="KW-1133">Transmembrane helix</keyword>
<dbReference type="PANTHER" id="PTHR21274">
    <property type="entry name" value="MECKELIN"/>
    <property type="match status" value="1"/>
</dbReference>
<dbReference type="Proteomes" id="UP000276776">
    <property type="component" value="Unassembled WGS sequence"/>
</dbReference>
<dbReference type="WBParaSite" id="TCLT_0000342001-mRNA-1">
    <property type="protein sequence ID" value="TCLT_0000342001-mRNA-1"/>
    <property type="gene ID" value="TCLT_0000342001"/>
</dbReference>
<dbReference type="PANTHER" id="PTHR21274:SF0">
    <property type="entry name" value="MECKELIN"/>
    <property type="match status" value="1"/>
</dbReference>
<keyword evidence="3" id="KW-1185">Reference proteome</keyword>
<reference evidence="2 3" key="2">
    <citation type="submission" date="2018-11" db="EMBL/GenBank/DDBJ databases">
        <authorList>
            <consortium name="Pathogen Informatics"/>
        </authorList>
    </citation>
    <scope>NUCLEOTIDE SEQUENCE [LARGE SCALE GENOMIC DNA]</scope>
</reference>